<dbReference type="Proteomes" id="UP001432128">
    <property type="component" value="Chromosome"/>
</dbReference>
<keyword evidence="3" id="KW-1185">Reference proteome</keyword>
<dbReference type="InterPro" id="IPR031165">
    <property type="entry name" value="GNAT_YJDJ"/>
</dbReference>
<organism evidence="2 3">
    <name type="scientific">Williamsia herbipolensis</name>
    <dbReference type="NCBI Taxonomy" id="1603258"/>
    <lineage>
        <taxon>Bacteria</taxon>
        <taxon>Bacillati</taxon>
        <taxon>Actinomycetota</taxon>
        <taxon>Actinomycetes</taxon>
        <taxon>Mycobacteriales</taxon>
        <taxon>Nocardiaceae</taxon>
        <taxon>Williamsia</taxon>
    </lineage>
</organism>
<evidence type="ECO:0000313" key="2">
    <source>
        <dbReference type="EMBL" id="WUM19234.1"/>
    </source>
</evidence>
<protein>
    <submittedName>
        <fullName evidence="2">N-acetyltransferase</fullName>
    </submittedName>
</protein>
<dbReference type="PROSITE" id="PS51729">
    <property type="entry name" value="GNAT_YJDJ"/>
    <property type="match status" value="1"/>
</dbReference>
<dbReference type="EMBL" id="CP108021">
    <property type="protein sequence ID" value="WUM19234.1"/>
    <property type="molecule type" value="Genomic_DNA"/>
</dbReference>
<accession>A0AAU4JZM2</accession>
<dbReference type="AlphaFoldDB" id="A0AAU4JZM2"/>
<dbReference type="Pfam" id="PF14542">
    <property type="entry name" value="Acetyltransf_CG"/>
    <property type="match status" value="1"/>
</dbReference>
<proteinExistence type="predicted"/>
<gene>
    <name evidence="2" type="ORF">OG579_16160</name>
</gene>
<sequence>MQVRRKKKPPQSAQSILHQISEVVHNADRDRFELYVAGDLVGVLGYQVDQVDGQRVMTVLHTVLYDEFTGHGLASRLTTGALQYVVDTGAKVRPICTFTRHYLATHPGVAPIAA</sequence>
<dbReference type="KEGG" id="whr:OG579_16160"/>
<dbReference type="PANTHER" id="PTHR31435:SF9">
    <property type="entry name" value="PROTEIN NATD1"/>
    <property type="match status" value="1"/>
</dbReference>
<evidence type="ECO:0000313" key="3">
    <source>
        <dbReference type="Proteomes" id="UP001432128"/>
    </source>
</evidence>
<dbReference type="InterPro" id="IPR016181">
    <property type="entry name" value="Acyl_CoA_acyltransferase"/>
</dbReference>
<dbReference type="SUPFAM" id="SSF55729">
    <property type="entry name" value="Acyl-CoA N-acyltransferases (Nat)"/>
    <property type="match status" value="1"/>
</dbReference>
<dbReference type="RefSeq" id="WP_045821649.1">
    <property type="nucleotide sequence ID" value="NZ_CP108021.1"/>
</dbReference>
<feature type="domain" description="N-acetyltransferase" evidence="1">
    <location>
        <begin position="24"/>
        <end position="114"/>
    </location>
</feature>
<dbReference type="InterPro" id="IPR045057">
    <property type="entry name" value="Gcn5-rel_NAT"/>
</dbReference>
<evidence type="ECO:0000259" key="1">
    <source>
        <dbReference type="PROSITE" id="PS51729"/>
    </source>
</evidence>
<dbReference type="PANTHER" id="PTHR31435">
    <property type="entry name" value="PROTEIN NATD1"/>
    <property type="match status" value="1"/>
</dbReference>
<dbReference type="Gene3D" id="3.40.630.30">
    <property type="match status" value="1"/>
</dbReference>
<reference evidence="2 3" key="1">
    <citation type="submission" date="2022-10" db="EMBL/GenBank/DDBJ databases">
        <title>The complete genomes of actinobacterial strains from the NBC collection.</title>
        <authorList>
            <person name="Joergensen T.S."/>
            <person name="Alvarez Arevalo M."/>
            <person name="Sterndorff E.B."/>
            <person name="Faurdal D."/>
            <person name="Vuksanovic O."/>
            <person name="Mourched A.-S."/>
            <person name="Charusanti P."/>
            <person name="Shaw S."/>
            <person name="Blin K."/>
            <person name="Weber T."/>
        </authorList>
    </citation>
    <scope>NUCLEOTIDE SEQUENCE [LARGE SCALE GENOMIC DNA]</scope>
    <source>
        <strain evidence="2 3">NBC_00319</strain>
    </source>
</reference>
<name>A0AAU4JZM2_9NOCA</name>